<protein>
    <submittedName>
        <fullName evidence="3">Uncharacterized protein</fullName>
    </submittedName>
</protein>
<reference evidence="3 4" key="1">
    <citation type="submission" date="2022-07" db="EMBL/GenBank/DDBJ databases">
        <title>Genome-wide signatures of adaptation to extreme environments.</title>
        <authorList>
            <person name="Cho C.H."/>
            <person name="Yoon H.S."/>
        </authorList>
    </citation>
    <scope>NUCLEOTIDE SEQUENCE [LARGE SCALE GENOMIC DNA]</scope>
    <source>
        <strain evidence="3 4">108.79 E11</strain>
    </source>
</reference>
<dbReference type="EMBL" id="JANCYU010000071">
    <property type="protein sequence ID" value="KAK4528914.1"/>
    <property type="molecule type" value="Genomic_DNA"/>
</dbReference>
<comment type="caution">
    <text evidence="3">The sequence shown here is derived from an EMBL/GenBank/DDBJ whole genome shotgun (WGS) entry which is preliminary data.</text>
</comment>
<proteinExistence type="predicted"/>
<dbReference type="Proteomes" id="UP001300502">
    <property type="component" value="Unassembled WGS sequence"/>
</dbReference>
<keyword evidence="2" id="KW-0812">Transmembrane</keyword>
<feature type="transmembrane region" description="Helical" evidence="2">
    <location>
        <begin position="217"/>
        <end position="243"/>
    </location>
</feature>
<keyword evidence="2" id="KW-1133">Transmembrane helix</keyword>
<gene>
    <name evidence="3" type="ORF">GAYE_SCF66G6862</name>
</gene>
<keyword evidence="2" id="KW-0472">Membrane</keyword>
<feature type="region of interest" description="Disordered" evidence="1">
    <location>
        <begin position="1"/>
        <end position="52"/>
    </location>
</feature>
<accession>A0AAV9INV0</accession>
<dbReference type="AlphaFoldDB" id="A0AAV9INV0"/>
<evidence type="ECO:0000256" key="1">
    <source>
        <dbReference type="SAM" id="MobiDB-lite"/>
    </source>
</evidence>
<feature type="compositionally biased region" description="Polar residues" evidence="1">
    <location>
        <begin position="1"/>
        <end position="13"/>
    </location>
</feature>
<evidence type="ECO:0000313" key="3">
    <source>
        <dbReference type="EMBL" id="KAK4528914.1"/>
    </source>
</evidence>
<keyword evidence="4" id="KW-1185">Reference proteome</keyword>
<name>A0AAV9INV0_9RHOD</name>
<evidence type="ECO:0000256" key="2">
    <source>
        <dbReference type="SAM" id="Phobius"/>
    </source>
</evidence>
<evidence type="ECO:0000313" key="4">
    <source>
        <dbReference type="Proteomes" id="UP001300502"/>
    </source>
</evidence>
<sequence>MVKKSSSQGSTPCVSPKKEEPTQGKLQVGQGFVDESTDTGNSSSPPSPGRLRRSLEVATQLYSSSTASLRERHPQVAAGVDAVSNRTKEALQQLVPENWNPPKFGAKVENLVGDLRIKSVAKKSWQVSTELVEKEVEPVVKHLELSVETFGSNTRRLASCFFSILRTLYKVSSQVADSFWQSPHHQTTSPSSSSAHGEQSWSSISSSVQDMPISRRFIGYMLQVTTLFMALLISCFRIVGYFLGNMKTETIYVFNRVSAQVKKTLNERFLFLAELFAFIHFMFGCFAVYIFELLKFYRGPGSSLVQYLPKLLPKSLQSYIVEDTDGQDTSLDADYSAEFAGGEREEELRPNSRPT</sequence>
<organism evidence="3 4">
    <name type="scientific">Galdieria yellowstonensis</name>
    <dbReference type="NCBI Taxonomy" id="3028027"/>
    <lineage>
        <taxon>Eukaryota</taxon>
        <taxon>Rhodophyta</taxon>
        <taxon>Bangiophyceae</taxon>
        <taxon>Galdieriales</taxon>
        <taxon>Galdieriaceae</taxon>
        <taxon>Galdieria</taxon>
    </lineage>
</organism>
<feature type="transmembrane region" description="Helical" evidence="2">
    <location>
        <begin position="269"/>
        <end position="291"/>
    </location>
</feature>